<dbReference type="PANTHER" id="PTHR47572:SF5">
    <property type="entry name" value="BLR2277 PROTEIN"/>
    <property type="match status" value="1"/>
</dbReference>
<protein>
    <submittedName>
        <fullName evidence="3">Gluconolaconase</fullName>
    </submittedName>
</protein>
<reference evidence="3 4" key="1">
    <citation type="submission" date="2018-01" db="EMBL/GenBank/DDBJ databases">
        <title>Comparative genomics of Mycobacterium mucogenicum and Mycobacterium neoaurum clade members emphasizing tRNA and non-coding RNA.</title>
        <authorList>
            <person name="Behra P.R.K."/>
            <person name="Pettersson B.M.F."/>
            <person name="Das S."/>
            <person name="Dasgupta S."/>
            <person name="Kirsebom L.A."/>
        </authorList>
    </citation>
    <scope>NUCLEOTIDE SEQUENCE [LARGE SCALE GENOMIC DNA]</scope>
    <source>
        <strain evidence="3 4">DSM 45104</strain>
    </source>
</reference>
<keyword evidence="2" id="KW-0479">Metal-binding</keyword>
<sequence>MYGEGPRWHDGRLWFSDGPAGRVYSVGETGDLTVAAEVPRASGLGWLADGTLVVSTLFEATIQHVDGQGNTTATFDLSGLAWSTNDLVVTPDGRGYVDLYKQTNNALVGEIGLVDPTGTVRIVATGLAVPNGLGFLPDGSTLVVSETNGSRLLAFSTEPDGSLGAPTVFADLGPGRHPDGLCIDAEGGVWVGCYDSGEFLRVVAGGTVTDRITIDGGWAVAPALGGADGRTLYLVVDDTTHEGLMRGESAGRIMQTRVDVPAAPT</sequence>
<dbReference type="Gene3D" id="2.120.10.30">
    <property type="entry name" value="TolB, C-terminal domain"/>
    <property type="match status" value="1"/>
</dbReference>
<feature type="binding site" evidence="2">
    <location>
        <position position="85"/>
    </location>
    <ligand>
        <name>substrate</name>
    </ligand>
</feature>
<organism evidence="3 4">
    <name type="scientific">Mycolicibacterium phocaicum</name>
    <dbReference type="NCBI Taxonomy" id="319706"/>
    <lineage>
        <taxon>Bacteria</taxon>
        <taxon>Bacillati</taxon>
        <taxon>Actinomycetota</taxon>
        <taxon>Actinomycetes</taxon>
        <taxon>Mycobacteriales</taxon>
        <taxon>Mycobacteriaceae</taxon>
        <taxon>Mycolicibacterium</taxon>
    </lineage>
</organism>
<comment type="caution">
    <text evidence="3">The sequence shown here is derived from an EMBL/GenBank/DDBJ whole genome shotgun (WGS) entry which is preliminary data.</text>
</comment>
<feature type="binding site" evidence="2">
    <location>
        <position position="4"/>
    </location>
    <ligand>
        <name>a divalent metal cation</name>
        <dbReference type="ChEBI" id="CHEBI:60240"/>
    </ligand>
</feature>
<dbReference type="InterPro" id="IPR013658">
    <property type="entry name" value="SGL"/>
</dbReference>
<dbReference type="InterPro" id="IPR051262">
    <property type="entry name" value="SMP-30/CGR1_Lactonase"/>
</dbReference>
<dbReference type="PRINTS" id="PR01790">
    <property type="entry name" value="SMP30FAMILY"/>
</dbReference>
<feature type="active site" description="Proton donor/acceptor" evidence="1">
    <location>
        <position position="179"/>
    </location>
</feature>
<keyword evidence="4" id="KW-1185">Reference proteome</keyword>
<dbReference type="EMBL" id="POTM01000065">
    <property type="protein sequence ID" value="TLH59480.1"/>
    <property type="molecule type" value="Genomic_DNA"/>
</dbReference>
<evidence type="ECO:0000256" key="1">
    <source>
        <dbReference type="PIRSR" id="PIRSR605511-1"/>
    </source>
</evidence>
<dbReference type="PANTHER" id="PTHR47572">
    <property type="entry name" value="LIPOPROTEIN-RELATED"/>
    <property type="match status" value="1"/>
</dbReference>
<dbReference type="InterPro" id="IPR005511">
    <property type="entry name" value="SMP-30"/>
</dbReference>
<evidence type="ECO:0000313" key="4">
    <source>
        <dbReference type="Proteomes" id="UP000309984"/>
    </source>
</evidence>
<dbReference type="AlphaFoldDB" id="A0A7I7ZU03"/>
<feature type="binding site" evidence="2">
    <location>
        <position position="131"/>
    </location>
    <ligand>
        <name>a divalent metal cation</name>
        <dbReference type="ChEBI" id="CHEBI:60240"/>
    </ligand>
</feature>
<feature type="binding site" evidence="2">
    <location>
        <position position="179"/>
    </location>
    <ligand>
        <name>a divalent metal cation</name>
        <dbReference type="ChEBI" id="CHEBI:60240"/>
    </ligand>
</feature>
<dbReference type="Proteomes" id="UP000309984">
    <property type="component" value="Unassembled WGS sequence"/>
</dbReference>
<proteinExistence type="predicted"/>
<gene>
    <name evidence="3" type="ORF">C1S79_27315</name>
</gene>
<keyword evidence="2" id="KW-0862">Zinc</keyword>
<dbReference type="Pfam" id="PF08450">
    <property type="entry name" value="SGL"/>
    <property type="match status" value="1"/>
</dbReference>
<dbReference type="RefSeq" id="WP_138251248.1">
    <property type="nucleotide sequence ID" value="NZ_AP022616.1"/>
</dbReference>
<comment type="cofactor">
    <cofactor evidence="2">
        <name>Zn(2+)</name>
        <dbReference type="ChEBI" id="CHEBI:29105"/>
    </cofactor>
    <text evidence="2">Binds 1 divalent metal cation per subunit.</text>
</comment>
<accession>A0A7I7ZU03</accession>
<evidence type="ECO:0000313" key="3">
    <source>
        <dbReference type="EMBL" id="TLH59480.1"/>
    </source>
</evidence>
<name>A0A7I7ZU03_9MYCO</name>
<evidence type="ECO:0000256" key="2">
    <source>
        <dbReference type="PIRSR" id="PIRSR605511-2"/>
    </source>
</evidence>
<dbReference type="InterPro" id="IPR011042">
    <property type="entry name" value="6-blade_b-propeller_TolB-like"/>
</dbReference>
<dbReference type="SUPFAM" id="SSF63829">
    <property type="entry name" value="Calcium-dependent phosphotriesterase"/>
    <property type="match status" value="1"/>
</dbReference>
<dbReference type="GO" id="GO:0046872">
    <property type="term" value="F:metal ion binding"/>
    <property type="evidence" value="ECO:0007669"/>
    <property type="project" value="UniProtKB-KW"/>
</dbReference>